<sequence length="103" mass="12009">MDKSLKLSINYSGQYRFKYYDKNNIDKPCNENNLKIVKFFPPTSCDDSSKTFAELCKPTPAMKRRAKIYGFLLKYVFIPTIIVGGIVTKVNYDIEKRCREAHK</sequence>
<keyword evidence="1" id="KW-0812">Transmembrane</keyword>
<evidence type="ECO:0000313" key="3">
    <source>
        <dbReference type="Proteomes" id="UP000826195"/>
    </source>
</evidence>
<dbReference type="AlphaFoldDB" id="A0AAV7IKB5"/>
<organism evidence="2 3">
    <name type="scientific">Cotesia glomerata</name>
    <name type="common">Lepidopteran parasitic wasp</name>
    <name type="synonym">Apanteles glomeratus</name>
    <dbReference type="NCBI Taxonomy" id="32391"/>
    <lineage>
        <taxon>Eukaryota</taxon>
        <taxon>Metazoa</taxon>
        <taxon>Ecdysozoa</taxon>
        <taxon>Arthropoda</taxon>
        <taxon>Hexapoda</taxon>
        <taxon>Insecta</taxon>
        <taxon>Pterygota</taxon>
        <taxon>Neoptera</taxon>
        <taxon>Endopterygota</taxon>
        <taxon>Hymenoptera</taxon>
        <taxon>Apocrita</taxon>
        <taxon>Ichneumonoidea</taxon>
        <taxon>Braconidae</taxon>
        <taxon>Microgastrinae</taxon>
        <taxon>Cotesia</taxon>
    </lineage>
</organism>
<reference evidence="2 3" key="1">
    <citation type="journal article" date="2021" name="J. Hered.">
        <title>A chromosome-level genome assembly of the parasitoid wasp, Cotesia glomerata (Hymenoptera: Braconidae).</title>
        <authorList>
            <person name="Pinto B.J."/>
            <person name="Weis J.J."/>
            <person name="Gamble T."/>
            <person name="Ode P.J."/>
            <person name="Paul R."/>
            <person name="Zaspel J.M."/>
        </authorList>
    </citation>
    <scope>NUCLEOTIDE SEQUENCE [LARGE SCALE GENOMIC DNA]</scope>
    <source>
        <strain evidence="2">CgM1</strain>
    </source>
</reference>
<evidence type="ECO:0000256" key="1">
    <source>
        <dbReference type="SAM" id="Phobius"/>
    </source>
</evidence>
<keyword evidence="3" id="KW-1185">Reference proteome</keyword>
<accession>A0AAV7IKB5</accession>
<protein>
    <submittedName>
        <fullName evidence="2">Uncharacterized protein</fullName>
    </submittedName>
</protein>
<evidence type="ECO:0000313" key="2">
    <source>
        <dbReference type="EMBL" id="KAH0561890.1"/>
    </source>
</evidence>
<comment type="caution">
    <text evidence="2">The sequence shown here is derived from an EMBL/GenBank/DDBJ whole genome shotgun (WGS) entry which is preliminary data.</text>
</comment>
<dbReference type="Proteomes" id="UP000826195">
    <property type="component" value="Unassembled WGS sequence"/>
</dbReference>
<feature type="transmembrane region" description="Helical" evidence="1">
    <location>
        <begin position="68"/>
        <end position="87"/>
    </location>
</feature>
<gene>
    <name evidence="2" type="ORF">KQX54_019979</name>
</gene>
<keyword evidence="1" id="KW-1133">Transmembrane helix</keyword>
<keyword evidence="1" id="KW-0472">Membrane</keyword>
<dbReference type="EMBL" id="JAHXZJ010000374">
    <property type="protein sequence ID" value="KAH0561890.1"/>
    <property type="molecule type" value="Genomic_DNA"/>
</dbReference>
<proteinExistence type="predicted"/>
<name>A0AAV7IKB5_COTGL</name>